<sequence>MKKWILFIFIFIMMVSPRLVSADENYESYKNALKKYYTLEVVQALIKNGLDANTEIKEGYTILHGATDLGNLDIVKYLVDNGAVIETKSNEGNTALMLAVGNGNLKVVKYLIDKGADVNEKNDLGSTVLMLASRGG</sequence>
<name>A0A0F8YBU8_9ZZZZ</name>
<proteinExistence type="predicted"/>
<dbReference type="EMBL" id="LAZR01067425">
    <property type="protein sequence ID" value="KKK51609.1"/>
    <property type="molecule type" value="Genomic_DNA"/>
</dbReference>
<dbReference type="PROSITE" id="PS50297">
    <property type="entry name" value="ANK_REP_REGION"/>
    <property type="match status" value="2"/>
</dbReference>
<gene>
    <name evidence="3" type="ORF">LCGC14_3113250</name>
</gene>
<dbReference type="PROSITE" id="PS50088">
    <property type="entry name" value="ANK_REPEAT"/>
    <property type="match status" value="2"/>
</dbReference>
<dbReference type="SMART" id="SM00248">
    <property type="entry name" value="ANK"/>
    <property type="match status" value="2"/>
</dbReference>
<feature type="non-terminal residue" evidence="3">
    <location>
        <position position="136"/>
    </location>
</feature>
<accession>A0A0F8YBU8</accession>
<evidence type="ECO:0000256" key="2">
    <source>
        <dbReference type="ARBA" id="ARBA00023043"/>
    </source>
</evidence>
<organism evidence="3">
    <name type="scientific">marine sediment metagenome</name>
    <dbReference type="NCBI Taxonomy" id="412755"/>
    <lineage>
        <taxon>unclassified sequences</taxon>
        <taxon>metagenomes</taxon>
        <taxon>ecological metagenomes</taxon>
    </lineage>
</organism>
<reference evidence="3" key="1">
    <citation type="journal article" date="2015" name="Nature">
        <title>Complex archaea that bridge the gap between prokaryotes and eukaryotes.</title>
        <authorList>
            <person name="Spang A."/>
            <person name="Saw J.H."/>
            <person name="Jorgensen S.L."/>
            <person name="Zaremba-Niedzwiedzka K."/>
            <person name="Martijn J."/>
            <person name="Lind A.E."/>
            <person name="van Eijk R."/>
            <person name="Schleper C."/>
            <person name="Guy L."/>
            <person name="Ettema T.J."/>
        </authorList>
    </citation>
    <scope>NUCLEOTIDE SEQUENCE</scope>
</reference>
<dbReference type="SUPFAM" id="SSF48403">
    <property type="entry name" value="Ankyrin repeat"/>
    <property type="match status" value="1"/>
</dbReference>
<evidence type="ECO:0000256" key="1">
    <source>
        <dbReference type="ARBA" id="ARBA00022737"/>
    </source>
</evidence>
<keyword evidence="2" id="KW-0040">ANK repeat</keyword>
<dbReference type="AlphaFoldDB" id="A0A0F8YBU8"/>
<dbReference type="Pfam" id="PF12796">
    <property type="entry name" value="Ank_2"/>
    <property type="match status" value="1"/>
</dbReference>
<evidence type="ECO:0000313" key="3">
    <source>
        <dbReference type="EMBL" id="KKK51609.1"/>
    </source>
</evidence>
<dbReference type="InterPro" id="IPR002110">
    <property type="entry name" value="Ankyrin_rpt"/>
</dbReference>
<keyword evidence="1" id="KW-0677">Repeat</keyword>
<comment type="caution">
    <text evidence="3">The sequence shown here is derived from an EMBL/GenBank/DDBJ whole genome shotgun (WGS) entry which is preliminary data.</text>
</comment>
<dbReference type="PANTHER" id="PTHR24188:SF29">
    <property type="entry name" value="GH09064P"/>
    <property type="match status" value="1"/>
</dbReference>
<dbReference type="PRINTS" id="PR01415">
    <property type="entry name" value="ANKYRIN"/>
</dbReference>
<dbReference type="PANTHER" id="PTHR24188">
    <property type="entry name" value="ANKYRIN REPEAT PROTEIN"/>
    <property type="match status" value="1"/>
</dbReference>
<protein>
    <submittedName>
        <fullName evidence="3">Uncharacterized protein</fullName>
    </submittedName>
</protein>
<dbReference type="InterPro" id="IPR036770">
    <property type="entry name" value="Ankyrin_rpt-contain_sf"/>
</dbReference>
<dbReference type="Gene3D" id="1.25.40.20">
    <property type="entry name" value="Ankyrin repeat-containing domain"/>
    <property type="match status" value="2"/>
</dbReference>